<keyword evidence="4" id="KW-1133">Transmembrane helix</keyword>
<evidence type="ECO:0000256" key="8">
    <source>
        <dbReference type="ARBA" id="ARBA00025752"/>
    </source>
</evidence>
<comment type="function">
    <text evidence="7">Involved in cellular auxin homeostasis by regulating auxin metabolism. Regulates intracellular auxin accumulation at the endoplasmic reticulum and thus auxin availability for nuclear auxin signaling.</text>
</comment>
<dbReference type="GO" id="GO:0009734">
    <property type="term" value="P:auxin-activated signaling pathway"/>
    <property type="evidence" value="ECO:0007669"/>
    <property type="project" value="UniProtKB-KW"/>
</dbReference>
<dbReference type="GO" id="GO:0005789">
    <property type="term" value="C:endoplasmic reticulum membrane"/>
    <property type="evidence" value="ECO:0007669"/>
    <property type="project" value="UniProtKB-SubCell"/>
</dbReference>
<gene>
    <name evidence="9" type="ORF">A4U43_C05F35110</name>
</gene>
<keyword evidence="5" id="KW-0472">Membrane</keyword>
<keyword evidence="6" id="KW-0927">Auxin signaling pathway</keyword>
<evidence type="ECO:0000313" key="9">
    <source>
        <dbReference type="EMBL" id="ONK70574.1"/>
    </source>
</evidence>
<evidence type="ECO:0000256" key="1">
    <source>
        <dbReference type="ARBA" id="ARBA00004477"/>
    </source>
</evidence>
<dbReference type="Pfam" id="PF03547">
    <property type="entry name" value="Mem_trans"/>
    <property type="match status" value="1"/>
</dbReference>
<dbReference type="EMBL" id="CM007385">
    <property type="protein sequence ID" value="ONK70574.1"/>
    <property type="molecule type" value="Genomic_DNA"/>
</dbReference>
<keyword evidence="3" id="KW-0812">Transmembrane</keyword>
<reference evidence="10" key="1">
    <citation type="journal article" date="2017" name="Nat. Commun.">
        <title>The asparagus genome sheds light on the origin and evolution of a young Y chromosome.</title>
        <authorList>
            <person name="Harkess A."/>
            <person name="Zhou J."/>
            <person name="Xu C."/>
            <person name="Bowers J.E."/>
            <person name="Van der Hulst R."/>
            <person name="Ayyampalayam S."/>
            <person name="Mercati F."/>
            <person name="Riccardi P."/>
            <person name="McKain M.R."/>
            <person name="Kakrana A."/>
            <person name="Tang H."/>
            <person name="Ray J."/>
            <person name="Groenendijk J."/>
            <person name="Arikit S."/>
            <person name="Mathioni S.M."/>
            <person name="Nakano M."/>
            <person name="Shan H."/>
            <person name="Telgmann-Rauber A."/>
            <person name="Kanno A."/>
            <person name="Yue Z."/>
            <person name="Chen H."/>
            <person name="Li W."/>
            <person name="Chen Y."/>
            <person name="Xu X."/>
            <person name="Zhang Y."/>
            <person name="Luo S."/>
            <person name="Chen H."/>
            <person name="Gao J."/>
            <person name="Mao Z."/>
            <person name="Pires J.C."/>
            <person name="Luo M."/>
            <person name="Kudrna D."/>
            <person name="Wing R.A."/>
            <person name="Meyers B.C."/>
            <person name="Yi K."/>
            <person name="Kong H."/>
            <person name="Lavrijsen P."/>
            <person name="Sunseri F."/>
            <person name="Falavigna A."/>
            <person name="Ye Y."/>
            <person name="Leebens-Mack J.H."/>
            <person name="Chen G."/>
        </authorList>
    </citation>
    <scope>NUCLEOTIDE SEQUENCE [LARGE SCALE GENOMIC DNA]</scope>
    <source>
        <strain evidence="10">cv. DH0086</strain>
    </source>
</reference>
<dbReference type="InterPro" id="IPR045033">
    <property type="entry name" value="PILS1/3/4/5/7"/>
</dbReference>
<accession>A0A5P1EXJ8</accession>
<keyword evidence="10" id="KW-1185">Reference proteome</keyword>
<comment type="subcellular location">
    <subcellularLocation>
        <location evidence="1">Endoplasmic reticulum membrane</location>
        <topology evidence="1">Multi-pass membrane protein</topology>
    </subcellularLocation>
</comment>
<evidence type="ECO:0000256" key="2">
    <source>
        <dbReference type="ARBA" id="ARBA00022448"/>
    </source>
</evidence>
<evidence type="ECO:0000256" key="7">
    <source>
        <dbReference type="ARBA" id="ARBA00025100"/>
    </source>
</evidence>
<dbReference type="InterPro" id="IPR004776">
    <property type="entry name" value="Mem_transp_PIN-like"/>
</dbReference>
<dbReference type="Gramene" id="ONK70574">
    <property type="protein sequence ID" value="ONK70574"/>
    <property type="gene ID" value="A4U43_C05F35110"/>
</dbReference>
<comment type="similarity">
    <text evidence="8">Belongs to the auxin efflux carrier (TC 2.A.69.2) family.</text>
</comment>
<dbReference type="GO" id="GO:0080162">
    <property type="term" value="P:endoplasmic reticulum to cytosol auxin transport"/>
    <property type="evidence" value="ECO:0007669"/>
    <property type="project" value="InterPro"/>
</dbReference>
<proteinExistence type="inferred from homology"/>
<evidence type="ECO:0000256" key="5">
    <source>
        <dbReference type="ARBA" id="ARBA00023136"/>
    </source>
</evidence>
<protein>
    <submittedName>
        <fullName evidence="9">Uncharacterized protein</fullName>
    </submittedName>
</protein>
<dbReference type="AlphaFoldDB" id="A0A5P1EXJ8"/>
<evidence type="ECO:0000256" key="6">
    <source>
        <dbReference type="ARBA" id="ARBA00023294"/>
    </source>
</evidence>
<dbReference type="PANTHER" id="PTHR31651">
    <property type="match status" value="1"/>
</dbReference>
<organism evidence="9 10">
    <name type="scientific">Asparagus officinalis</name>
    <name type="common">Garden asparagus</name>
    <dbReference type="NCBI Taxonomy" id="4686"/>
    <lineage>
        <taxon>Eukaryota</taxon>
        <taxon>Viridiplantae</taxon>
        <taxon>Streptophyta</taxon>
        <taxon>Embryophyta</taxon>
        <taxon>Tracheophyta</taxon>
        <taxon>Spermatophyta</taxon>
        <taxon>Magnoliopsida</taxon>
        <taxon>Liliopsida</taxon>
        <taxon>Asparagales</taxon>
        <taxon>Asparagaceae</taxon>
        <taxon>Asparagoideae</taxon>
        <taxon>Asparagus</taxon>
    </lineage>
</organism>
<sequence>MDFFSLLVVALMPVLQLLLICLIGAILASESINILPPSARKYTNKIVFSVFAPALIFGSLAKTITAEEIISWEAWDGSGKDLETRETSGRPYHLVTLERKFAVLFAFRVGCSNSSHVENMHTIHNLPQSLHAT</sequence>
<keyword evidence="2" id="KW-0813">Transport</keyword>
<evidence type="ECO:0000256" key="3">
    <source>
        <dbReference type="ARBA" id="ARBA00022692"/>
    </source>
</evidence>
<dbReference type="Proteomes" id="UP000243459">
    <property type="component" value="Chromosome 5"/>
</dbReference>
<evidence type="ECO:0000256" key="4">
    <source>
        <dbReference type="ARBA" id="ARBA00022989"/>
    </source>
</evidence>
<name>A0A5P1EXJ8_ASPOF</name>
<evidence type="ECO:0000313" key="10">
    <source>
        <dbReference type="Proteomes" id="UP000243459"/>
    </source>
</evidence>
<dbReference type="PANTHER" id="PTHR31651:SF33">
    <property type="entry name" value="PROTEIN PIN-LIKES 1"/>
    <property type="match status" value="1"/>
</dbReference>